<dbReference type="EMBL" id="JABMCH010000045">
    <property type="protein sequence ID" value="NUU45687.1"/>
    <property type="molecule type" value="Genomic_DNA"/>
</dbReference>
<evidence type="ECO:0000313" key="2">
    <source>
        <dbReference type="Proteomes" id="UP000536441"/>
    </source>
</evidence>
<gene>
    <name evidence="1" type="ORF">HP438_01670</name>
</gene>
<organism evidence="1 2">
    <name type="scientific">Sphingomonas zeae</name>
    <dbReference type="NCBI Taxonomy" id="1646122"/>
    <lineage>
        <taxon>Bacteria</taxon>
        <taxon>Pseudomonadati</taxon>
        <taxon>Pseudomonadota</taxon>
        <taxon>Alphaproteobacteria</taxon>
        <taxon>Sphingomonadales</taxon>
        <taxon>Sphingomonadaceae</taxon>
        <taxon>Sphingomonas</taxon>
    </lineage>
</organism>
<sequence length="61" mass="7331">MVTPDRTLASSLSWWVATWRRLFSTLIGKARDYAVVILPNMWHRVFQPYFRRKRRGYLSAT</sequence>
<proteinExistence type="predicted"/>
<comment type="caution">
    <text evidence="1">The sequence shown here is derived from an EMBL/GenBank/DDBJ whole genome shotgun (WGS) entry which is preliminary data.</text>
</comment>
<protein>
    <submittedName>
        <fullName evidence="1">Uncharacterized protein</fullName>
    </submittedName>
</protein>
<name>A0A7Y6B1G0_9SPHN</name>
<evidence type="ECO:0000313" key="1">
    <source>
        <dbReference type="EMBL" id="NUU45687.1"/>
    </source>
</evidence>
<reference evidence="1 2" key="1">
    <citation type="submission" date="2020-05" db="EMBL/GenBank/DDBJ databases">
        <title>Genome Sequencing of Type Strains.</title>
        <authorList>
            <person name="Lemaire J.F."/>
            <person name="Inderbitzin P."/>
            <person name="Gregorio O.A."/>
            <person name="Collins S.B."/>
            <person name="Wespe N."/>
            <person name="Knight-Connoni V."/>
        </authorList>
    </citation>
    <scope>NUCLEOTIDE SEQUENCE [LARGE SCALE GENOMIC DNA]</scope>
    <source>
        <strain evidence="1 2">DSM 100049</strain>
    </source>
</reference>
<keyword evidence="2" id="KW-1185">Reference proteome</keyword>
<accession>A0A7Y6B1G0</accession>
<dbReference type="AlphaFoldDB" id="A0A7Y6B1G0"/>
<dbReference type="RefSeq" id="WP_183989018.1">
    <property type="nucleotide sequence ID" value="NZ_CBCRYR010000063.1"/>
</dbReference>
<dbReference type="Proteomes" id="UP000536441">
    <property type="component" value="Unassembled WGS sequence"/>
</dbReference>